<reference evidence="2" key="1">
    <citation type="submission" date="2020-11" db="EMBL/GenBank/DDBJ databases">
        <authorList>
            <person name="Tran Van P."/>
        </authorList>
    </citation>
    <scope>NUCLEOTIDE SEQUENCE</scope>
</reference>
<feature type="signal peptide" evidence="1">
    <location>
        <begin position="1"/>
        <end position="25"/>
    </location>
</feature>
<dbReference type="SUPFAM" id="SSF51395">
    <property type="entry name" value="FMN-linked oxidoreductases"/>
    <property type="match status" value="1"/>
</dbReference>
<name>A0A7R9FMT9_9NEOP</name>
<evidence type="ECO:0000313" key="2">
    <source>
        <dbReference type="EMBL" id="CAD7456402.1"/>
    </source>
</evidence>
<organism evidence="2">
    <name type="scientific">Timema tahoe</name>
    <dbReference type="NCBI Taxonomy" id="61484"/>
    <lineage>
        <taxon>Eukaryota</taxon>
        <taxon>Metazoa</taxon>
        <taxon>Ecdysozoa</taxon>
        <taxon>Arthropoda</taxon>
        <taxon>Hexapoda</taxon>
        <taxon>Insecta</taxon>
        <taxon>Pterygota</taxon>
        <taxon>Neoptera</taxon>
        <taxon>Polyneoptera</taxon>
        <taxon>Phasmatodea</taxon>
        <taxon>Timematodea</taxon>
        <taxon>Timematoidea</taxon>
        <taxon>Timematidae</taxon>
        <taxon>Timema</taxon>
    </lineage>
</organism>
<dbReference type="InterPro" id="IPR013785">
    <property type="entry name" value="Aldolase_TIM"/>
</dbReference>
<dbReference type="Gene3D" id="3.20.20.70">
    <property type="entry name" value="Aldolase class I"/>
    <property type="match status" value="1"/>
</dbReference>
<accession>A0A7R9FMT9</accession>
<protein>
    <submittedName>
        <fullName evidence="2">Uncharacterized protein</fullName>
    </submittedName>
</protein>
<proteinExistence type="predicted"/>
<evidence type="ECO:0000256" key="1">
    <source>
        <dbReference type="SAM" id="SignalP"/>
    </source>
</evidence>
<sequence length="92" mass="10409">MLLTSSPVWSLIILHILGCDDTSSAQLMIQTRDSFQTMARFVCVDEYEEYALQHLDKNALDYYKSGAGDEITLGQNKTAFKRYGYFVCIAAL</sequence>
<feature type="chain" id="PRO_5031035961" evidence="1">
    <location>
        <begin position="26"/>
        <end position="92"/>
    </location>
</feature>
<dbReference type="AlphaFoldDB" id="A0A7R9FMT9"/>
<keyword evidence="1" id="KW-0732">Signal</keyword>
<gene>
    <name evidence="2" type="ORF">TTEB3V08_LOCUS4432</name>
</gene>
<dbReference type="EMBL" id="OE001265">
    <property type="protein sequence ID" value="CAD7456402.1"/>
    <property type="molecule type" value="Genomic_DNA"/>
</dbReference>